<feature type="binding site" evidence="5">
    <location>
        <begin position="74"/>
        <end position="81"/>
    </location>
    <ligand>
        <name>substrate</name>
    </ligand>
</feature>
<evidence type="ECO:0000256" key="6">
    <source>
        <dbReference type="PIRNR" id="PIRNR016262"/>
    </source>
</evidence>
<accession>A0A7C8BPM8</accession>
<feature type="binding site" evidence="5">
    <location>
        <begin position="158"/>
        <end position="160"/>
    </location>
    <ligand>
        <name>substrate</name>
    </ligand>
</feature>
<dbReference type="GO" id="GO:0009249">
    <property type="term" value="P:protein lipoylation"/>
    <property type="evidence" value="ECO:0007669"/>
    <property type="project" value="InterPro"/>
</dbReference>
<dbReference type="InterPro" id="IPR020605">
    <property type="entry name" value="Octanoyltransferase_CS"/>
</dbReference>
<comment type="miscellaneous">
    <text evidence="5">In the reaction, the free carboxyl group of octanoic acid is attached via an amide linkage to the epsilon-amino group of a specific lysine residue of lipoyl domains of lipoate-dependent enzymes.</text>
</comment>
<gene>
    <name evidence="5 10" type="primary">lipB</name>
    <name evidence="10" type="ORF">F8O02_02540</name>
</gene>
<keyword evidence="11" id="KW-1185">Reference proteome</keyword>
<feature type="domain" description="BPL/LPL catalytic" evidence="9">
    <location>
        <begin position="36"/>
        <end position="215"/>
    </location>
</feature>
<feature type="site" description="Lowers pKa of active site Cys" evidence="5 8">
    <location>
        <position position="142"/>
    </location>
</feature>
<organism evidence="10 11">
    <name type="scientific">Pseudoclavibacter caeni</name>
    <dbReference type="NCBI Taxonomy" id="908846"/>
    <lineage>
        <taxon>Bacteria</taxon>
        <taxon>Bacillati</taxon>
        <taxon>Actinomycetota</taxon>
        <taxon>Actinomycetes</taxon>
        <taxon>Micrococcales</taxon>
        <taxon>Microbacteriaceae</taxon>
        <taxon>Pseudoclavibacter</taxon>
    </lineage>
</organism>
<evidence type="ECO:0000256" key="8">
    <source>
        <dbReference type="PIRSR" id="PIRSR016262-3"/>
    </source>
</evidence>
<dbReference type="CDD" id="cd16444">
    <property type="entry name" value="LipB"/>
    <property type="match status" value="1"/>
</dbReference>
<evidence type="ECO:0000256" key="4">
    <source>
        <dbReference type="ARBA" id="ARBA00024732"/>
    </source>
</evidence>
<reference evidence="10 11" key="1">
    <citation type="submission" date="2019-09" db="EMBL/GenBank/DDBJ databases">
        <title>Phylogeny of genus Pseudoclavibacter and closely related genus.</title>
        <authorList>
            <person name="Li Y."/>
        </authorList>
    </citation>
    <scope>NUCLEOTIDE SEQUENCE [LARGE SCALE GENOMIC DNA]</scope>
    <source>
        <strain evidence="10 11">JCM 16921</strain>
    </source>
</reference>
<dbReference type="PROSITE" id="PS51733">
    <property type="entry name" value="BPL_LPL_CATALYTIC"/>
    <property type="match status" value="1"/>
</dbReference>
<evidence type="ECO:0000256" key="5">
    <source>
        <dbReference type="HAMAP-Rule" id="MF_00013"/>
    </source>
</evidence>
<evidence type="ECO:0000256" key="1">
    <source>
        <dbReference type="ARBA" id="ARBA00004821"/>
    </source>
</evidence>
<evidence type="ECO:0000259" key="9">
    <source>
        <dbReference type="PROSITE" id="PS51733"/>
    </source>
</evidence>
<proteinExistence type="inferred from homology"/>
<comment type="function">
    <text evidence="4 5 6">Catalyzes the transfer of endogenously produced octanoic acid from octanoyl-acyl-carrier-protein onto the lipoyl domains of lipoate-dependent enzymes. Lipoyl-ACP can also act as a substrate although octanoyl-ACP is likely to be the physiological substrate.</text>
</comment>
<evidence type="ECO:0000256" key="7">
    <source>
        <dbReference type="PIRSR" id="PIRSR016262-1"/>
    </source>
</evidence>
<dbReference type="AlphaFoldDB" id="A0A7C8BPM8"/>
<sequence length="217" mass="23419">MTTSIPVRVLGLAPDLVDYREALELQQRTAAAVAAGETRGDVFLLEHPPVYTAGRRADPAEYPVDGTPVVPVDRGGKVTWHGPGQLVGYPVFELREHLRLVPYVRRIEQALIDALADVGVEAFRVEKRTGVWVNTGRPFDEKIAQIGIHAKRGITTHGFALNCSTDNAVFTGFVPCGITDAGVTSISAVLGRDVAPADMVPVLTPYLERLIEEVAVA</sequence>
<evidence type="ECO:0000313" key="11">
    <source>
        <dbReference type="Proteomes" id="UP000481339"/>
    </source>
</evidence>
<name>A0A7C8BPM8_9MICO</name>
<comment type="caution">
    <text evidence="5">Lacks conserved residue(s) required for the propagation of feature annotation.</text>
</comment>
<dbReference type="HAMAP" id="MF_00013">
    <property type="entry name" value="LipB"/>
    <property type="match status" value="1"/>
</dbReference>
<dbReference type="InterPro" id="IPR004143">
    <property type="entry name" value="BPL_LPL_catalytic"/>
</dbReference>
<keyword evidence="3 5" id="KW-0012">Acyltransferase</keyword>
<dbReference type="Pfam" id="PF21948">
    <property type="entry name" value="LplA-B_cat"/>
    <property type="match status" value="1"/>
</dbReference>
<dbReference type="EMBL" id="WBKA01000001">
    <property type="protein sequence ID" value="KAB1633863.1"/>
    <property type="molecule type" value="Genomic_DNA"/>
</dbReference>
<comment type="catalytic activity">
    <reaction evidence="5 6">
        <text>octanoyl-[ACP] + L-lysyl-[protein] = N(6)-octanoyl-L-lysyl-[protein] + holo-[ACP] + H(+)</text>
        <dbReference type="Rhea" id="RHEA:17665"/>
        <dbReference type="Rhea" id="RHEA-COMP:9636"/>
        <dbReference type="Rhea" id="RHEA-COMP:9685"/>
        <dbReference type="Rhea" id="RHEA-COMP:9752"/>
        <dbReference type="Rhea" id="RHEA-COMP:9928"/>
        <dbReference type="ChEBI" id="CHEBI:15378"/>
        <dbReference type="ChEBI" id="CHEBI:29969"/>
        <dbReference type="ChEBI" id="CHEBI:64479"/>
        <dbReference type="ChEBI" id="CHEBI:78463"/>
        <dbReference type="ChEBI" id="CHEBI:78809"/>
        <dbReference type="EC" id="2.3.1.181"/>
    </reaction>
</comment>
<dbReference type="Gene3D" id="3.30.930.10">
    <property type="entry name" value="Bira Bifunctional Protein, Domain 2"/>
    <property type="match status" value="1"/>
</dbReference>
<comment type="similarity">
    <text evidence="5 6">Belongs to the LipB family.</text>
</comment>
<comment type="subcellular location">
    <subcellularLocation>
        <location evidence="5">Cytoplasm</location>
    </subcellularLocation>
</comment>
<dbReference type="GO" id="GO:0005737">
    <property type="term" value="C:cytoplasm"/>
    <property type="evidence" value="ECO:0007669"/>
    <property type="project" value="UniProtKB-SubCell"/>
</dbReference>
<dbReference type="PANTHER" id="PTHR10993">
    <property type="entry name" value="OCTANOYLTRANSFERASE"/>
    <property type="match status" value="1"/>
</dbReference>
<comment type="pathway">
    <text evidence="1 5 6">Protein modification; protein lipoylation via endogenous pathway; protein N(6)-(lipoyl)lysine from octanoyl-[acyl-carrier-protein]: step 1/2.</text>
</comment>
<dbReference type="UniPathway" id="UPA00538">
    <property type="reaction ID" value="UER00592"/>
</dbReference>
<dbReference type="InterPro" id="IPR000544">
    <property type="entry name" value="Octanoyltransferase"/>
</dbReference>
<evidence type="ECO:0000313" key="10">
    <source>
        <dbReference type="EMBL" id="KAB1633863.1"/>
    </source>
</evidence>
<keyword evidence="5" id="KW-0963">Cytoplasm</keyword>
<comment type="caution">
    <text evidence="10">The sequence shown here is derived from an EMBL/GenBank/DDBJ whole genome shotgun (WGS) entry which is preliminary data.</text>
</comment>
<dbReference type="NCBIfam" id="TIGR00214">
    <property type="entry name" value="lipB"/>
    <property type="match status" value="1"/>
</dbReference>
<dbReference type="GO" id="GO:0033819">
    <property type="term" value="F:lipoyl(octanoyl) transferase activity"/>
    <property type="evidence" value="ECO:0007669"/>
    <property type="project" value="UniProtKB-EC"/>
</dbReference>
<dbReference type="NCBIfam" id="NF010925">
    <property type="entry name" value="PRK14345.1"/>
    <property type="match status" value="1"/>
</dbReference>
<dbReference type="PIRSF" id="PIRSF016262">
    <property type="entry name" value="LPLase"/>
    <property type="match status" value="1"/>
</dbReference>
<feature type="active site" description="Acyl-thioester intermediate" evidence="5 7">
    <location>
        <position position="176"/>
    </location>
</feature>
<dbReference type="PROSITE" id="PS01313">
    <property type="entry name" value="LIPB"/>
    <property type="match status" value="1"/>
</dbReference>
<evidence type="ECO:0000256" key="2">
    <source>
        <dbReference type="ARBA" id="ARBA00022679"/>
    </source>
</evidence>
<dbReference type="InterPro" id="IPR045864">
    <property type="entry name" value="aa-tRNA-synth_II/BPL/LPL"/>
</dbReference>
<dbReference type="OrthoDB" id="9787061at2"/>
<keyword evidence="2 5" id="KW-0808">Transferase</keyword>
<dbReference type="SUPFAM" id="SSF55681">
    <property type="entry name" value="Class II aaRS and biotin synthetases"/>
    <property type="match status" value="1"/>
</dbReference>
<protein>
    <recommendedName>
        <fullName evidence="5 6">Octanoyltransferase</fullName>
        <ecNumber evidence="5 6">2.3.1.181</ecNumber>
    </recommendedName>
    <alternativeName>
        <fullName evidence="5">Lipoate-protein ligase B</fullName>
    </alternativeName>
    <alternativeName>
        <fullName evidence="5">Lipoyl/octanoyl transferase</fullName>
    </alternativeName>
    <alternativeName>
        <fullName evidence="5">Octanoyl-[acyl-carrier-protein]-protein N-octanoyltransferase</fullName>
    </alternativeName>
</protein>
<dbReference type="Proteomes" id="UP000481339">
    <property type="component" value="Unassembled WGS sequence"/>
</dbReference>
<dbReference type="PANTHER" id="PTHR10993:SF7">
    <property type="entry name" value="LIPOYLTRANSFERASE 2, MITOCHONDRIAL-RELATED"/>
    <property type="match status" value="1"/>
</dbReference>
<evidence type="ECO:0000256" key="3">
    <source>
        <dbReference type="ARBA" id="ARBA00023315"/>
    </source>
</evidence>
<dbReference type="EC" id="2.3.1.181" evidence="5 6"/>